<reference evidence="1" key="1">
    <citation type="submission" date="2013-07" db="EMBL/GenBank/DDBJ databases">
        <title>The genome of Eucalyptus grandis.</title>
        <authorList>
            <person name="Schmutz J."/>
            <person name="Hayes R."/>
            <person name="Myburg A."/>
            <person name="Tuskan G."/>
            <person name="Grattapaglia D."/>
            <person name="Rokhsar D.S."/>
        </authorList>
    </citation>
    <scope>NUCLEOTIDE SEQUENCE</scope>
    <source>
        <tissue evidence="1">Leaf extractions</tissue>
    </source>
</reference>
<name>A0A059B7N1_EUCGR</name>
<proteinExistence type="predicted"/>
<organism evidence="1">
    <name type="scientific">Eucalyptus grandis</name>
    <name type="common">Flooded gum</name>
    <dbReference type="NCBI Taxonomy" id="71139"/>
    <lineage>
        <taxon>Eukaryota</taxon>
        <taxon>Viridiplantae</taxon>
        <taxon>Streptophyta</taxon>
        <taxon>Embryophyta</taxon>
        <taxon>Tracheophyta</taxon>
        <taxon>Spermatophyta</taxon>
        <taxon>Magnoliopsida</taxon>
        <taxon>eudicotyledons</taxon>
        <taxon>Gunneridae</taxon>
        <taxon>Pentapetalae</taxon>
        <taxon>rosids</taxon>
        <taxon>malvids</taxon>
        <taxon>Myrtales</taxon>
        <taxon>Myrtaceae</taxon>
        <taxon>Myrtoideae</taxon>
        <taxon>Eucalypteae</taxon>
        <taxon>Eucalyptus</taxon>
    </lineage>
</organism>
<dbReference type="Gramene" id="KCW61675">
    <property type="protein sequence ID" value="KCW61675"/>
    <property type="gene ID" value="EUGRSUZ_H04408"/>
</dbReference>
<evidence type="ECO:0000313" key="1">
    <source>
        <dbReference type="EMBL" id="KCW61675.1"/>
    </source>
</evidence>
<dbReference type="AlphaFoldDB" id="A0A059B7N1"/>
<sequence length="82" mass="8865">MQRLDNVIFQKNIALSWTSTSASPRVQSGGPLLTLSSSLCTFSSAPVHSLPPPLFAVTDADALPLFGLRRKLSLSQCLQHRS</sequence>
<dbReference type="EMBL" id="KK198760">
    <property type="protein sequence ID" value="KCW61675.1"/>
    <property type="molecule type" value="Genomic_DNA"/>
</dbReference>
<dbReference type="InParanoid" id="A0A059B7N1"/>
<accession>A0A059B7N1</accession>
<protein>
    <submittedName>
        <fullName evidence="1">Uncharacterized protein</fullName>
    </submittedName>
</protein>
<gene>
    <name evidence="1" type="ORF">EUGRSUZ_H04408</name>
</gene>